<name>A0ABP0CGS6_9PEZI</name>
<comment type="caution">
    <text evidence="1">The sequence shown here is derived from an EMBL/GenBank/DDBJ whole genome shotgun (WGS) entry which is preliminary data.</text>
</comment>
<dbReference type="Proteomes" id="UP001642406">
    <property type="component" value="Unassembled WGS sequence"/>
</dbReference>
<dbReference type="Pfam" id="PF11905">
    <property type="entry name" value="DUF3425"/>
    <property type="match status" value="1"/>
</dbReference>
<dbReference type="PANTHER" id="PTHR37012:SF7">
    <property type="entry name" value="B-ZIP TRANSCRIPTION FACTOR (EUROFUNG)-RELATED"/>
    <property type="match status" value="1"/>
</dbReference>
<accession>A0ABP0CGS6</accession>
<dbReference type="InterPro" id="IPR021833">
    <property type="entry name" value="DUF3425"/>
</dbReference>
<proteinExistence type="predicted"/>
<dbReference type="PANTHER" id="PTHR37012">
    <property type="entry name" value="B-ZIP TRANSCRIPTION FACTOR (EUROFUNG)-RELATED"/>
    <property type="match status" value="1"/>
</dbReference>
<dbReference type="EMBL" id="CAWUHC010000093">
    <property type="protein sequence ID" value="CAK7231279.1"/>
    <property type="molecule type" value="Genomic_DNA"/>
</dbReference>
<evidence type="ECO:0000313" key="2">
    <source>
        <dbReference type="Proteomes" id="UP001642406"/>
    </source>
</evidence>
<gene>
    <name evidence="1" type="ORF">SBRCBS47491_007877</name>
</gene>
<organism evidence="1 2">
    <name type="scientific">Sporothrix bragantina</name>
    <dbReference type="NCBI Taxonomy" id="671064"/>
    <lineage>
        <taxon>Eukaryota</taxon>
        <taxon>Fungi</taxon>
        <taxon>Dikarya</taxon>
        <taxon>Ascomycota</taxon>
        <taxon>Pezizomycotina</taxon>
        <taxon>Sordariomycetes</taxon>
        <taxon>Sordariomycetidae</taxon>
        <taxon>Ophiostomatales</taxon>
        <taxon>Ophiostomataceae</taxon>
        <taxon>Sporothrix</taxon>
    </lineage>
</organism>
<protein>
    <submittedName>
        <fullName evidence="1">Uncharacterized protein</fullName>
    </submittedName>
</protein>
<reference evidence="1 2" key="1">
    <citation type="submission" date="2024-01" db="EMBL/GenBank/DDBJ databases">
        <authorList>
            <person name="Allen C."/>
            <person name="Tagirdzhanova G."/>
        </authorList>
    </citation>
    <scope>NUCLEOTIDE SEQUENCE [LARGE SCALE GENOMIC DNA]</scope>
</reference>
<sequence>MRDGPAWTQLPTHTPPSCPFDTMVGELDALSQQLAKQGLLSIPEFRSAAPTVSALVDLASSPGLALSATRDVPSHQSLPINQSHGFSLSNMLVDFVTMGMPALHTTLERLTAAWAVFNLIRWRMCRSKEAFDALPPHYRPTRIQQSVSYPAWIDPIPWPDARDKVITHLPPSQYTRFRTMLHETYAIRAWSRPLYECLKRSDNGHWTLAPAFIQHLHDLNNVALTQKAVDEFPFLADVVNIVPSSEAYAATTDSGDIHADNNYVPLFA</sequence>
<keyword evidence="2" id="KW-1185">Reference proteome</keyword>
<evidence type="ECO:0000313" key="1">
    <source>
        <dbReference type="EMBL" id="CAK7231279.1"/>
    </source>
</evidence>